<dbReference type="EMBL" id="JAUIQD010000006">
    <property type="protein sequence ID" value="KAK3346473.1"/>
    <property type="molecule type" value="Genomic_DNA"/>
</dbReference>
<comment type="caution">
    <text evidence="3">The sequence shown here is derived from an EMBL/GenBank/DDBJ whole genome shotgun (WGS) entry which is preliminary data.</text>
</comment>
<feature type="transmembrane region" description="Helical" evidence="2">
    <location>
        <begin position="23"/>
        <end position="44"/>
    </location>
</feature>
<keyword evidence="2" id="KW-0472">Membrane</keyword>
<proteinExistence type="predicted"/>
<sequence>MVGKITKIIDVATGPGKLSTGQIVAVIVSLGVATICGFAGYAYYTDRDRSVYEDDDETRFSKLRRTIAANIRTLKDKIQKPQPVPTPEPKYEPDADLESDSDTESSAELAAGTSSLREKQEAP</sequence>
<gene>
    <name evidence="3" type="ORF">B0T25DRAFT_633936</name>
</gene>
<reference evidence="3" key="2">
    <citation type="submission" date="2023-06" db="EMBL/GenBank/DDBJ databases">
        <authorList>
            <consortium name="Lawrence Berkeley National Laboratory"/>
            <person name="Haridas S."/>
            <person name="Hensen N."/>
            <person name="Bonometti L."/>
            <person name="Westerberg I."/>
            <person name="Brannstrom I.O."/>
            <person name="Guillou S."/>
            <person name="Cros-Aarteil S."/>
            <person name="Calhoun S."/>
            <person name="Kuo A."/>
            <person name="Mondo S."/>
            <person name="Pangilinan J."/>
            <person name="Riley R."/>
            <person name="Labutti K."/>
            <person name="Andreopoulos B."/>
            <person name="Lipzen A."/>
            <person name="Chen C."/>
            <person name="Yanf M."/>
            <person name="Daum C."/>
            <person name="Ng V."/>
            <person name="Clum A."/>
            <person name="Steindorff A."/>
            <person name="Ohm R."/>
            <person name="Martin F."/>
            <person name="Silar P."/>
            <person name="Natvig D."/>
            <person name="Lalanne C."/>
            <person name="Gautier V."/>
            <person name="Ament-Velasquez S.L."/>
            <person name="Kruys A."/>
            <person name="Hutchinson M.I."/>
            <person name="Powell A.J."/>
            <person name="Barry K."/>
            <person name="Miller A.N."/>
            <person name="Grigoriev I.V."/>
            <person name="Debuchy R."/>
            <person name="Gladieux P."/>
            <person name="Thoren M.H."/>
            <person name="Johannesson H."/>
        </authorList>
    </citation>
    <scope>NUCLEOTIDE SEQUENCE</scope>
    <source>
        <strain evidence="3">CBS 955.72</strain>
    </source>
</reference>
<evidence type="ECO:0000313" key="3">
    <source>
        <dbReference type="EMBL" id="KAK3346473.1"/>
    </source>
</evidence>
<protein>
    <submittedName>
        <fullName evidence="3">Uncharacterized protein</fullName>
    </submittedName>
</protein>
<organism evidence="3 4">
    <name type="scientific">Lasiosphaeria hispida</name>
    <dbReference type="NCBI Taxonomy" id="260671"/>
    <lineage>
        <taxon>Eukaryota</taxon>
        <taxon>Fungi</taxon>
        <taxon>Dikarya</taxon>
        <taxon>Ascomycota</taxon>
        <taxon>Pezizomycotina</taxon>
        <taxon>Sordariomycetes</taxon>
        <taxon>Sordariomycetidae</taxon>
        <taxon>Sordariales</taxon>
        <taxon>Lasiosphaeriaceae</taxon>
        <taxon>Lasiosphaeria</taxon>
    </lineage>
</organism>
<feature type="compositionally biased region" description="Acidic residues" evidence="1">
    <location>
        <begin position="94"/>
        <end position="105"/>
    </location>
</feature>
<evidence type="ECO:0000313" key="4">
    <source>
        <dbReference type="Proteomes" id="UP001275084"/>
    </source>
</evidence>
<name>A0AAJ0MAN5_9PEZI</name>
<evidence type="ECO:0000256" key="1">
    <source>
        <dbReference type="SAM" id="MobiDB-lite"/>
    </source>
</evidence>
<dbReference type="AlphaFoldDB" id="A0AAJ0MAN5"/>
<keyword evidence="4" id="KW-1185">Reference proteome</keyword>
<feature type="region of interest" description="Disordered" evidence="1">
    <location>
        <begin position="74"/>
        <end position="123"/>
    </location>
</feature>
<accession>A0AAJ0MAN5</accession>
<reference evidence="3" key="1">
    <citation type="journal article" date="2023" name="Mol. Phylogenet. Evol.">
        <title>Genome-scale phylogeny and comparative genomics of the fungal order Sordariales.</title>
        <authorList>
            <person name="Hensen N."/>
            <person name="Bonometti L."/>
            <person name="Westerberg I."/>
            <person name="Brannstrom I.O."/>
            <person name="Guillou S."/>
            <person name="Cros-Aarteil S."/>
            <person name="Calhoun S."/>
            <person name="Haridas S."/>
            <person name="Kuo A."/>
            <person name="Mondo S."/>
            <person name="Pangilinan J."/>
            <person name="Riley R."/>
            <person name="LaButti K."/>
            <person name="Andreopoulos B."/>
            <person name="Lipzen A."/>
            <person name="Chen C."/>
            <person name="Yan M."/>
            <person name="Daum C."/>
            <person name="Ng V."/>
            <person name="Clum A."/>
            <person name="Steindorff A."/>
            <person name="Ohm R.A."/>
            <person name="Martin F."/>
            <person name="Silar P."/>
            <person name="Natvig D.O."/>
            <person name="Lalanne C."/>
            <person name="Gautier V."/>
            <person name="Ament-Velasquez S.L."/>
            <person name="Kruys A."/>
            <person name="Hutchinson M.I."/>
            <person name="Powell A.J."/>
            <person name="Barry K."/>
            <person name="Miller A.N."/>
            <person name="Grigoriev I.V."/>
            <person name="Debuchy R."/>
            <person name="Gladieux P."/>
            <person name="Hiltunen Thoren M."/>
            <person name="Johannesson H."/>
        </authorList>
    </citation>
    <scope>NUCLEOTIDE SEQUENCE</scope>
    <source>
        <strain evidence="3">CBS 955.72</strain>
    </source>
</reference>
<dbReference type="Proteomes" id="UP001275084">
    <property type="component" value="Unassembled WGS sequence"/>
</dbReference>
<keyword evidence="2" id="KW-0812">Transmembrane</keyword>
<evidence type="ECO:0000256" key="2">
    <source>
        <dbReference type="SAM" id="Phobius"/>
    </source>
</evidence>
<keyword evidence="2" id="KW-1133">Transmembrane helix</keyword>